<reference evidence="6 7" key="1">
    <citation type="submission" date="2015-01" db="EMBL/GenBank/DDBJ databases">
        <title>Draft genome sequence of Pedobacter sp. NL19 isolated from sludge of an effluent treatment pond in an abandoned uranium mine.</title>
        <authorList>
            <person name="Santos T."/>
            <person name="Caetano T."/>
            <person name="Covas C."/>
            <person name="Cruz A."/>
            <person name="Mendo S."/>
        </authorList>
    </citation>
    <scope>NUCLEOTIDE SEQUENCE [LARGE SCALE GENOMIC DNA]</scope>
    <source>
        <strain evidence="6 7">NL19</strain>
    </source>
</reference>
<evidence type="ECO:0000259" key="5">
    <source>
        <dbReference type="PROSITE" id="PS01124"/>
    </source>
</evidence>
<dbReference type="PANTHER" id="PTHR43280:SF32">
    <property type="entry name" value="TRANSCRIPTIONAL REGULATORY PROTEIN"/>
    <property type="match status" value="1"/>
</dbReference>
<proteinExistence type="predicted"/>
<dbReference type="InterPro" id="IPR009057">
    <property type="entry name" value="Homeodomain-like_sf"/>
</dbReference>
<dbReference type="SMART" id="SM00342">
    <property type="entry name" value="HTH_ARAC"/>
    <property type="match status" value="1"/>
</dbReference>
<feature type="region of interest" description="Disordered" evidence="4">
    <location>
        <begin position="291"/>
        <end position="312"/>
    </location>
</feature>
<accession>A0A0D0GM69</accession>
<keyword evidence="3" id="KW-0804">Transcription</keyword>
<comment type="caution">
    <text evidence="6">The sequence shown here is derived from an EMBL/GenBank/DDBJ whole genome shotgun (WGS) entry which is preliminary data.</text>
</comment>
<dbReference type="EMBL" id="JXRA01000040">
    <property type="protein sequence ID" value="KIO77285.1"/>
    <property type="molecule type" value="Genomic_DNA"/>
</dbReference>
<evidence type="ECO:0000256" key="1">
    <source>
        <dbReference type="ARBA" id="ARBA00023015"/>
    </source>
</evidence>
<protein>
    <recommendedName>
        <fullName evidence="5">HTH araC/xylS-type domain-containing protein</fullName>
    </recommendedName>
</protein>
<evidence type="ECO:0000256" key="3">
    <source>
        <dbReference type="ARBA" id="ARBA00023163"/>
    </source>
</evidence>
<sequence length="312" mass="35888">MLTKKNILTDVAPFGYLGQDGRYTTVFNDLLLAEIRINCPEKVSFKAESYSIILCVEGHCIKTIEPHTFEVPSHSVHISRPKYNQVISDASADFRCLSITFTPSFYLDTPVSASIIEQLLIMNPDLPPLFKLSADDFEMVCDSFNRINTEYQLNTTFSKHIILNQLLELLYRVNRLCTEKIALPDSAFPRNEQLVRAYKRLIDKHFFTLKTVKEYADILKVSPKYLGEVIKTETGQTALPMIHYRIIQEARHLLKYTTQTIKEISYVLNFENIAHFSRFFKKYSGISPSDFRKTEEQNPDVLPGQLTSSVQP</sequence>
<dbReference type="Pfam" id="PF12833">
    <property type="entry name" value="HTH_18"/>
    <property type="match status" value="1"/>
</dbReference>
<evidence type="ECO:0000256" key="4">
    <source>
        <dbReference type="SAM" id="MobiDB-lite"/>
    </source>
</evidence>
<dbReference type="SUPFAM" id="SSF46689">
    <property type="entry name" value="Homeodomain-like"/>
    <property type="match status" value="1"/>
</dbReference>
<dbReference type="InterPro" id="IPR037923">
    <property type="entry name" value="HTH-like"/>
</dbReference>
<dbReference type="RefSeq" id="WP_041881333.1">
    <property type="nucleotide sequence ID" value="NZ_CP157278.1"/>
</dbReference>
<feature type="domain" description="HTH araC/xylS-type" evidence="5">
    <location>
        <begin position="196"/>
        <end position="294"/>
    </location>
</feature>
<dbReference type="OrthoDB" id="1007667at2"/>
<dbReference type="STRING" id="1503925.TH53_10090"/>
<evidence type="ECO:0000256" key="2">
    <source>
        <dbReference type="ARBA" id="ARBA00023125"/>
    </source>
</evidence>
<dbReference type="Gene3D" id="1.10.10.60">
    <property type="entry name" value="Homeodomain-like"/>
    <property type="match status" value="2"/>
</dbReference>
<evidence type="ECO:0000313" key="7">
    <source>
        <dbReference type="Proteomes" id="UP000032049"/>
    </source>
</evidence>
<keyword evidence="1" id="KW-0805">Transcription regulation</keyword>
<dbReference type="InterPro" id="IPR018060">
    <property type="entry name" value="HTH_AraC"/>
</dbReference>
<keyword evidence="2" id="KW-0238">DNA-binding</keyword>
<dbReference type="PROSITE" id="PS01124">
    <property type="entry name" value="HTH_ARAC_FAMILY_2"/>
    <property type="match status" value="1"/>
</dbReference>
<dbReference type="GO" id="GO:0003700">
    <property type="term" value="F:DNA-binding transcription factor activity"/>
    <property type="evidence" value="ECO:0007669"/>
    <property type="project" value="InterPro"/>
</dbReference>
<dbReference type="GO" id="GO:0043565">
    <property type="term" value="F:sequence-specific DNA binding"/>
    <property type="evidence" value="ECO:0007669"/>
    <property type="project" value="InterPro"/>
</dbReference>
<organism evidence="6 7">
    <name type="scientific">Pedobacter lusitanus</name>
    <dbReference type="NCBI Taxonomy" id="1503925"/>
    <lineage>
        <taxon>Bacteria</taxon>
        <taxon>Pseudomonadati</taxon>
        <taxon>Bacteroidota</taxon>
        <taxon>Sphingobacteriia</taxon>
        <taxon>Sphingobacteriales</taxon>
        <taxon>Sphingobacteriaceae</taxon>
        <taxon>Pedobacter</taxon>
    </lineage>
</organism>
<dbReference type="SUPFAM" id="SSF51215">
    <property type="entry name" value="Regulatory protein AraC"/>
    <property type="match status" value="1"/>
</dbReference>
<dbReference type="InterPro" id="IPR020449">
    <property type="entry name" value="Tscrpt_reg_AraC-type_HTH"/>
</dbReference>
<name>A0A0D0GM69_9SPHI</name>
<keyword evidence="7" id="KW-1185">Reference proteome</keyword>
<dbReference type="Proteomes" id="UP000032049">
    <property type="component" value="Unassembled WGS sequence"/>
</dbReference>
<dbReference type="PANTHER" id="PTHR43280">
    <property type="entry name" value="ARAC-FAMILY TRANSCRIPTIONAL REGULATOR"/>
    <property type="match status" value="1"/>
</dbReference>
<dbReference type="PRINTS" id="PR00032">
    <property type="entry name" value="HTHARAC"/>
</dbReference>
<evidence type="ECO:0000313" key="6">
    <source>
        <dbReference type="EMBL" id="KIO77285.1"/>
    </source>
</evidence>
<dbReference type="AlphaFoldDB" id="A0A0D0GM69"/>
<gene>
    <name evidence="6" type="ORF">TH53_10090</name>
</gene>